<dbReference type="EMBL" id="JBHUDK010000008">
    <property type="protein sequence ID" value="MFD1599341.1"/>
    <property type="molecule type" value="Genomic_DNA"/>
</dbReference>
<evidence type="ECO:0000313" key="2">
    <source>
        <dbReference type="EMBL" id="MFD1599341.1"/>
    </source>
</evidence>
<proteinExistence type="predicted"/>
<comment type="caution">
    <text evidence="2">The sequence shown here is derived from an EMBL/GenBank/DDBJ whole genome shotgun (WGS) entry which is preliminary data.</text>
</comment>
<dbReference type="AlphaFoldDB" id="A0ABD6CMM2"/>
<evidence type="ECO:0000313" key="3">
    <source>
        <dbReference type="Proteomes" id="UP001597085"/>
    </source>
</evidence>
<evidence type="ECO:0000256" key="1">
    <source>
        <dbReference type="SAM" id="MobiDB-lite"/>
    </source>
</evidence>
<reference evidence="2 3" key="1">
    <citation type="journal article" date="2019" name="Int. J. Syst. Evol. Microbiol.">
        <title>The Global Catalogue of Microorganisms (GCM) 10K type strain sequencing project: providing services to taxonomists for standard genome sequencing and annotation.</title>
        <authorList>
            <consortium name="The Broad Institute Genomics Platform"/>
            <consortium name="The Broad Institute Genome Sequencing Center for Infectious Disease"/>
            <person name="Wu L."/>
            <person name="Ma J."/>
        </authorList>
    </citation>
    <scope>NUCLEOTIDE SEQUENCE [LARGE SCALE GENOMIC DNA]</scope>
    <source>
        <strain evidence="2 3">CGMCC 1.12121</strain>
    </source>
</reference>
<sequence length="212" mass="23859">MTNEKVIADIDRRSPRFHFDSKNFTERTISPDAIVWIGVDGGGDLNTLLPVLFNRSENGIQRFESFSDDTTESTGVEAPSYNDSPKSRDVIADLTYQIQEIPQNYVNSESPTQSDVRALAQQWKNKNAENSIEVNKNVHSETVRRLDISLTVYSKEFRTYIPFFTSFPEADTLRDVASGIRIPCVSVPSEGDSRSPAPKMFPTFVKTSVIQI</sequence>
<organism evidence="2 3">
    <name type="scientific">Halobellus rarus</name>
    <dbReference type="NCBI Taxonomy" id="1126237"/>
    <lineage>
        <taxon>Archaea</taxon>
        <taxon>Methanobacteriati</taxon>
        <taxon>Methanobacteriota</taxon>
        <taxon>Stenosarchaea group</taxon>
        <taxon>Halobacteria</taxon>
        <taxon>Halobacteriales</taxon>
        <taxon>Haloferacaceae</taxon>
        <taxon>Halobellus</taxon>
    </lineage>
</organism>
<feature type="region of interest" description="Disordered" evidence="1">
    <location>
        <begin position="65"/>
        <end position="84"/>
    </location>
</feature>
<gene>
    <name evidence="2" type="ORF">ACFSBX_10275</name>
</gene>
<dbReference type="RefSeq" id="WP_256422742.1">
    <property type="nucleotide sequence ID" value="NZ_JANHDI010000014.1"/>
</dbReference>
<protein>
    <submittedName>
        <fullName evidence="2">Uncharacterized protein</fullName>
    </submittedName>
</protein>
<name>A0ABD6CMM2_9EURY</name>
<accession>A0ABD6CMM2</accession>
<dbReference type="Proteomes" id="UP001597085">
    <property type="component" value="Unassembled WGS sequence"/>
</dbReference>
<keyword evidence="3" id="KW-1185">Reference proteome</keyword>